<sequence>MWHDACQRLEINVGACYSRKIMSGALGGAWRPHPGSVADLRVERYGRTWRRVIEDAKVLRGAWGHWIAIIPTMVSRLEAQLYFDSVREEKRRLRDGDSEEAVMRRVIQTTTKSPENLTVAELSKN</sequence>
<organism evidence="1">
    <name type="scientific">Fagus sylvatica</name>
    <name type="common">Beechnut</name>
    <dbReference type="NCBI Taxonomy" id="28930"/>
    <lineage>
        <taxon>Eukaryota</taxon>
        <taxon>Viridiplantae</taxon>
        <taxon>Streptophyta</taxon>
        <taxon>Embryophyta</taxon>
        <taxon>Tracheophyta</taxon>
        <taxon>Spermatophyta</taxon>
        <taxon>Magnoliopsida</taxon>
        <taxon>eudicotyledons</taxon>
        <taxon>Gunneridae</taxon>
        <taxon>Pentapetalae</taxon>
        <taxon>rosids</taxon>
        <taxon>fabids</taxon>
        <taxon>Fagales</taxon>
        <taxon>Fagaceae</taxon>
        <taxon>Fagus</taxon>
    </lineage>
</organism>
<accession>A0A2N9GNQ5</accession>
<proteinExistence type="predicted"/>
<gene>
    <name evidence="1" type="ORF">FSB_LOCUS28853</name>
</gene>
<dbReference type="EMBL" id="OIVN01002144">
    <property type="protein sequence ID" value="SPD00971.1"/>
    <property type="molecule type" value="Genomic_DNA"/>
</dbReference>
<name>A0A2N9GNQ5_FAGSY</name>
<reference evidence="1" key="1">
    <citation type="submission" date="2018-02" db="EMBL/GenBank/DDBJ databases">
        <authorList>
            <person name="Cohen D.B."/>
            <person name="Kent A.D."/>
        </authorList>
    </citation>
    <scope>NUCLEOTIDE SEQUENCE</scope>
</reference>
<dbReference type="AlphaFoldDB" id="A0A2N9GNQ5"/>
<protein>
    <submittedName>
        <fullName evidence="1">Uncharacterized protein</fullName>
    </submittedName>
</protein>
<evidence type="ECO:0000313" key="1">
    <source>
        <dbReference type="EMBL" id="SPD00971.1"/>
    </source>
</evidence>